<feature type="compositionally biased region" description="Low complexity" evidence="6">
    <location>
        <begin position="3079"/>
        <end position="3090"/>
    </location>
</feature>
<dbReference type="InterPro" id="IPR020806">
    <property type="entry name" value="PKS_PP-bd"/>
</dbReference>
<dbReference type="PROSITE" id="PS00455">
    <property type="entry name" value="AMP_BINDING"/>
    <property type="match status" value="2"/>
</dbReference>
<dbReference type="SMART" id="SM00823">
    <property type="entry name" value="PKS_PP"/>
    <property type="match status" value="2"/>
</dbReference>
<evidence type="ECO:0000256" key="2">
    <source>
        <dbReference type="ARBA" id="ARBA00022450"/>
    </source>
</evidence>
<proteinExistence type="predicted"/>
<dbReference type="PANTHER" id="PTHR45527">
    <property type="entry name" value="NONRIBOSOMAL PEPTIDE SYNTHETASE"/>
    <property type="match status" value="1"/>
</dbReference>
<dbReference type="InterPro" id="IPR006162">
    <property type="entry name" value="Ppantetheine_attach_site"/>
</dbReference>
<feature type="region of interest" description="Disordered" evidence="6">
    <location>
        <begin position="566"/>
        <end position="596"/>
    </location>
</feature>
<keyword evidence="4" id="KW-0677">Repeat</keyword>
<dbReference type="Proteomes" id="UP001501237">
    <property type="component" value="Unassembled WGS sequence"/>
</dbReference>
<dbReference type="Gene3D" id="3.40.50.980">
    <property type="match status" value="2"/>
</dbReference>
<evidence type="ECO:0000256" key="6">
    <source>
        <dbReference type="SAM" id="MobiDB-lite"/>
    </source>
</evidence>
<dbReference type="Gene3D" id="3.30.559.30">
    <property type="entry name" value="Nonribosomal peptide synthetase, condensation domain"/>
    <property type="match status" value="4"/>
</dbReference>
<evidence type="ECO:0000256" key="1">
    <source>
        <dbReference type="ARBA" id="ARBA00001957"/>
    </source>
</evidence>
<dbReference type="Pfam" id="PF00668">
    <property type="entry name" value="Condensation"/>
    <property type="match status" value="4"/>
</dbReference>
<dbReference type="InterPro" id="IPR025110">
    <property type="entry name" value="AMP-bd_C"/>
</dbReference>
<dbReference type="PROSITE" id="PS00012">
    <property type="entry name" value="PHOSPHOPANTETHEINE"/>
    <property type="match status" value="2"/>
</dbReference>
<dbReference type="SUPFAM" id="SSF56801">
    <property type="entry name" value="Acetyl-CoA synthetase-like"/>
    <property type="match status" value="2"/>
</dbReference>
<feature type="region of interest" description="Disordered" evidence="6">
    <location>
        <begin position="3079"/>
        <end position="3103"/>
    </location>
</feature>
<reference evidence="9" key="1">
    <citation type="journal article" date="2019" name="Int. J. Syst. Evol. Microbiol.">
        <title>The Global Catalogue of Microorganisms (GCM) 10K type strain sequencing project: providing services to taxonomists for standard genome sequencing and annotation.</title>
        <authorList>
            <consortium name="The Broad Institute Genomics Platform"/>
            <consortium name="The Broad Institute Genome Sequencing Center for Infectious Disease"/>
            <person name="Wu L."/>
            <person name="Ma J."/>
        </authorList>
    </citation>
    <scope>NUCLEOTIDE SEQUENCE [LARGE SCALE GENOMIC DNA]</scope>
    <source>
        <strain evidence="9">JCM 9377</strain>
    </source>
</reference>
<comment type="cofactor">
    <cofactor evidence="1">
        <name>pantetheine 4'-phosphate</name>
        <dbReference type="ChEBI" id="CHEBI:47942"/>
    </cofactor>
</comment>
<dbReference type="Gene3D" id="3.40.50.12780">
    <property type="entry name" value="N-terminal domain of ligase-like"/>
    <property type="match status" value="1"/>
</dbReference>
<protein>
    <recommendedName>
        <fullName evidence="7">Carrier domain-containing protein</fullName>
    </recommendedName>
</protein>
<dbReference type="EMBL" id="BAAAUV010000010">
    <property type="protein sequence ID" value="GAA3219235.1"/>
    <property type="molecule type" value="Genomic_DNA"/>
</dbReference>
<dbReference type="NCBIfam" id="TIGR01733">
    <property type="entry name" value="AA-adenyl-dom"/>
    <property type="match status" value="2"/>
</dbReference>
<dbReference type="Pfam" id="PF00550">
    <property type="entry name" value="PP-binding"/>
    <property type="match status" value="2"/>
</dbReference>
<dbReference type="SUPFAM" id="SSF52777">
    <property type="entry name" value="CoA-dependent acyltransferases"/>
    <property type="match status" value="8"/>
</dbReference>
<evidence type="ECO:0000313" key="8">
    <source>
        <dbReference type="EMBL" id="GAA3219235.1"/>
    </source>
</evidence>
<dbReference type="InterPro" id="IPR020845">
    <property type="entry name" value="AMP-binding_CS"/>
</dbReference>
<feature type="compositionally biased region" description="Low complexity" evidence="6">
    <location>
        <begin position="1033"/>
        <end position="1043"/>
    </location>
</feature>
<dbReference type="InterPro" id="IPR001242">
    <property type="entry name" value="Condensation_dom"/>
</dbReference>
<dbReference type="Pfam" id="PF00501">
    <property type="entry name" value="AMP-binding"/>
    <property type="match status" value="2"/>
</dbReference>
<comment type="caution">
    <text evidence="8">The sequence shown here is derived from an EMBL/GenBank/DDBJ whole genome shotgun (WGS) entry which is preliminary data.</text>
</comment>
<dbReference type="NCBIfam" id="TIGR01720">
    <property type="entry name" value="NRPS-para261"/>
    <property type="match status" value="1"/>
</dbReference>
<dbReference type="InterPro" id="IPR009081">
    <property type="entry name" value="PP-bd_ACP"/>
</dbReference>
<dbReference type="CDD" id="cd19543">
    <property type="entry name" value="DCL_NRPS"/>
    <property type="match status" value="1"/>
</dbReference>
<gene>
    <name evidence="8" type="ORF">GCM10010468_43170</name>
</gene>
<accession>A0ABP6QD65</accession>
<dbReference type="Gene3D" id="2.30.38.10">
    <property type="entry name" value="Luciferase, Domain 3"/>
    <property type="match status" value="1"/>
</dbReference>
<sequence>MIASRSFGVSTAQKELWLAQKLMPDVPNNSLVVSDIHGPVDDTAMGAALQRVLGETGVLRVGFHEAEDGLRQAVREQVAWEPFFEDVGDDPDPEGAARALAQRISQRPFAFDGEVLFRAGLIRIADDRHFMILVLHHLVTDGFGVFMLVERVAEVYSALRHGTAVPDSALSGPEVVYDEDVRYLASEEFTTDLEFWRTYLDGAPVSARLPGDGGSPSPGLVRRTVTVSRTELGQWEAAAEAIGASMPSMLSGAAAVFLSRMCGLPEFIFSVATANRVGPARFSPGLMSNTVPVRLKVPLLSTFADVIETLSAEMREVTRHSRCQGSDIRSAAGLSGSMQGPFGPVLNMIPWTETQNFGGVPAYADDIRFGTVNELMITVLDDANPSGGLRICLDANGAHYGEHEVRLFIDQLIALWRMLIADPYAPIGLVDTLDEDERRRLLHEANDTAHPVPALTVPEALSEQADRTPDAPALVSGDETVSYAELRTRARHLARHLTARGVEPEHLVALAVPRSIDLLVAMLAILEAGAAYLPIDTGYPAERIALMLSDAAPAVILATPERAAHLPPTDVPVIDPGTAEQSVEQTGEPDGRRRVPAPSPGGLAYVMYTSGSTGVPKGVLVTHADVVGLAGDRRFTGTYRTLAQSPQTFDASTFEIWVPLLTGGCVAVAPEGERLDAELLRRLIAAHDLTAVWVTAGLFSVLAEQDPGCFAGLREVWAGGDVLVGAAVRRVQRHCPGVQVVNGYGPTETTTFAASHPVPALPEDAAPVPIGTPMSNMRAYVLGPGLVPVPAGVIGELYLGGLGVARGYLGRPGLSASRFVADPFGSGGRLYRTGDLVRWNARGELVFAGRADDQVKVRGFRIEPAEVEALLTSHPLVAQAVVVAHGRDGADRQLVGYVALDGEPPPGTDLAAELRSLAVGRLPEFMVPSVFSVLKELPLTANGKLDRRALPPPAARSTVSRSAASAEEELLAEVFAEVLGVERVGVEEDFFALGGHSLLAMRLAGRIREALGSDLPVRTVFEEPTVARLAPHLRPGSPGSPGRPRLRPAVRPGRLPLSYAQRRLWFLFRFEGPSLTYNIPVVFRLRGTVDAAVMTAALRDVAARHESLRTVVEEDEDGVAFQRVLPAGALTLDVVERDADPDMVSDAVIELVSHRFDLAAEIPLRAGIVRSAADECVLVLLMHHIAGDGASMAPLVRDLSLAYAARKAGAEPGWEPLPVQYADYTMWQRELLGDLSDPGSVLSTQWEYWRTELAGVPQPLPLPADRPRPTSRSHRGAAVEFVIDADLAAGVRRLAQKERATAPMVLQAVLAVLLGRQGGGEDVTIGSPIEGRTDEALTELVGFFVNTWVLRVRLTGDPSFAEVLRQTREKALAAFDHQDAAFERLVELLNPERSTAYHPFFQVMFAWQSTLWPDLDSTDLRWTPEFPANVTVKFDLTLTLSEERDGQGIRGSFEYALDLFDRETVERMAARYIRVLEQVVADAGRRIHGLDVLGADERDLVVTRWNDTAVEVAAATVPDLFETAASRDPGAIALVEGEESLTYGELDDRANALAARLVERGAGPDRVVAVALPRSAELVVLLLAVLKAGGAYLPIDPEYPSKRIEYILGDARPVLIVTDSPTAAALPGLAIPSLLLDGVTDPDGGPAAVIRRPHPDDLAYVIYTSGSTGVPKGVGVTHRNVTSLLAGAQGWAGFGPGDAWAWCHSHAFDFSVWEIWGALTTGGRVVVVPWDVVRSPADLWTLLDSSGVTILNQTPSAFYQLAANRSAAGAAGSSLRMVVFGGEALDPTRLSGWYSEPGADGPLLVNMFGITETTVHVTRLPLTPADAEGPALSPIGRPLENVRAYVLDAGLEPVPVGVPGELYVGGSGVARGYLGRAGLSAARFVADPFGIGGRLYRSGDLARWNASGELEFLGRTDDQVQVRGFRIEPGEIEAALLSHPAVAHAVVVARDGSADGTGARLVGYVVLSTAAESTAVTGSSGGVVEFGATVLVDGVVVGDIAGELRQFAASRLPEYMVPAAIVLLERLPLTANGKLDRASLPAPVFAAGTYRAPGTAVEKALARVFADVLGLERVGTDDDFFAVGGDSIRSIQVVSRARAAGLTLTPRDIFERRTVARLCAVAEANGATSGRAVLEELPGGGTGSVPLLPVARSLLERGGGFRRLAQWVAVELPAGVDRPALEAITTAVLDRHDLWRSKLVPDDDHGWVLSVDPPGRVDAAALIRSTGARWADEESWERLVTGELDAALGRLDPGAGVMVQFVWFDAPGSGSAGRLLVVAHHLVVDGVSWRIVVPDLAAEWARISTGGVPDPPAATTSMRRWAAALAEEAERPERIAELDAWLAMTSGPDPLLGARRCDPALDVAATVRRLSVSTPAPVTEALLTDLPRAFRTGPNEGLLAGLAMAVARWRADRGEPEPSVLIRMEGHGREEQVIAGADLSRTVGWFTTQFPLRIGAAGLDLEDAFTGGPSAGEAIKAVKEQYRAVPDNGIGYGLLASLNPRTAAVLAGRPSGQIGFNYLGRFSAADVPEHARGTGWTPVPGSTELAAEWDADLPAMAELDINAFVTDTAEGPILTASFAYPGGVLADDDVRELAGLWSSALSALARHARTPEAGGLTPSDLALVAMSRSEIDALEARFPAMTDVWPLTPMQSGLLFHAMVAGEGHDAYQVQLVMHLDGRIDPDVVRAAGQELLDRQENLRVAFGFDTEGDAVQVVLDGVRLPWRHIDLRDVPEPDREQRLRDLLAEDRRTGFDVAAAPLLRMALVSMSDHGFELILTSHHLLFDGWSLPLLMRDLMELCADGDLPRRTGEYRDFLAWLSRRDHAESGRVWSAELDGLTEPTLLVPHAEHLGASPGIGRVDVALPGATARELARRASELGVTVNTLVQGTWAVLLGQLTSRQDVAFGVTVSGRPPVVPGIESMIGLFINTVPTRVRYGPGDSLADLLTGLQNRQAALLDHHHHPLADIHQATGMTTLFDTLVVFESYPWDGDTGDVAVPGGVTLRSLSYAGGTHYPLTLMAAPDPLRVSLQYQRNLFDRRAAEVIAARYSRVLEQLAADPHLPVGAVDVLLPFERALAGGRRASRPAPRQGRSPDARNTERRSR</sequence>
<dbReference type="InterPro" id="IPR010071">
    <property type="entry name" value="AA_adenyl_dom"/>
</dbReference>
<dbReference type="PROSITE" id="PS50075">
    <property type="entry name" value="CARRIER"/>
    <property type="match status" value="2"/>
</dbReference>
<keyword evidence="2" id="KW-0596">Phosphopantetheine</keyword>
<keyword evidence="9" id="KW-1185">Reference proteome</keyword>
<dbReference type="CDD" id="cd17643">
    <property type="entry name" value="A_NRPS_Cytc1-like"/>
    <property type="match status" value="1"/>
</dbReference>
<evidence type="ECO:0000259" key="7">
    <source>
        <dbReference type="PROSITE" id="PS50075"/>
    </source>
</evidence>
<feature type="compositionally biased region" description="Basic and acidic residues" evidence="6">
    <location>
        <begin position="3091"/>
        <end position="3103"/>
    </location>
</feature>
<dbReference type="Gene3D" id="3.30.559.10">
    <property type="entry name" value="Chloramphenicol acetyltransferase-like domain"/>
    <property type="match status" value="4"/>
</dbReference>
<keyword evidence="3" id="KW-0597">Phosphoprotein</keyword>
<evidence type="ECO:0000313" key="9">
    <source>
        <dbReference type="Proteomes" id="UP001501237"/>
    </source>
</evidence>
<evidence type="ECO:0000256" key="3">
    <source>
        <dbReference type="ARBA" id="ARBA00022553"/>
    </source>
</evidence>
<feature type="region of interest" description="Disordered" evidence="6">
    <location>
        <begin position="1030"/>
        <end position="1049"/>
    </location>
</feature>
<dbReference type="SUPFAM" id="SSF47336">
    <property type="entry name" value="ACP-like"/>
    <property type="match status" value="2"/>
</dbReference>
<dbReference type="Gene3D" id="3.30.300.30">
    <property type="match status" value="2"/>
</dbReference>
<dbReference type="InterPro" id="IPR023213">
    <property type="entry name" value="CAT-like_dom_sf"/>
</dbReference>
<dbReference type="InterPro" id="IPR045851">
    <property type="entry name" value="AMP-bd_C_sf"/>
</dbReference>
<dbReference type="CDD" id="cd19540">
    <property type="entry name" value="LCL_NRPS-like"/>
    <property type="match status" value="1"/>
</dbReference>
<feature type="domain" description="Carrier" evidence="7">
    <location>
        <begin position="962"/>
        <end position="1037"/>
    </location>
</feature>
<keyword evidence="5" id="KW-0045">Antibiotic biosynthesis</keyword>
<dbReference type="Pfam" id="PF13193">
    <property type="entry name" value="AMP-binding_C"/>
    <property type="match status" value="2"/>
</dbReference>
<dbReference type="Gene3D" id="1.10.1200.10">
    <property type="entry name" value="ACP-like"/>
    <property type="match status" value="2"/>
</dbReference>
<evidence type="ECO:0000256" key="4">
    <source>
        <dbReference type="ARBA" id="ARBA00022737"/>
    </source>
</evidence>
<dbReference type="CDD" id="cd12117">
    <property type="entry name" value="A_NRPS_Srf_like"/>
    <property type="match status" value="1"/>
</dbReference>
<dbReference type="PANTHER" id="PTHR45527:SF1">
    <property type="entry name" value="FATTY ACID SYNTHASE"/>
    <property type="match status" value="1"/>
</dbReference>
<organism evidence="8 9">
    <name type="scientific">Actinocorallia longicatena</name>
    <dbReference type="NCBI Taxonomy" id="111803"/>
    <lineage>
        <taxon>Bacteria</taxon>
        <taxon>Bacillati</taxon>
        <taxon>Actinomycetota</taxon>
        <taxon>Actinomycetes</taxon>
        <taxon>Streptosporangiales</taxon>
        <taxon>Thermomonosporaceae</taxon>
        <taxon>Actinocorallia</taxon>
    </lineage>
</organism>
<name>A0ABP6QD65_9ACTN</name>
<feature type="domain" description="Carrier" evidence="7">
    <location>
        <begin position="2052"/>
        <end position="2126"/>
    </location>
</feature>
<dbReference type="InterPro" id="IPR036736">
    <property type="entry name" value="ACP-like_sf"/>
</dbReference>
<dbReference type="InterPro" id="IPR010060">
    <property type="entry name" value="NRPS_synth"/>
</dbReference>
<dbReference type="InterPro" id="IPR042099">
    <property type="entry name" value="ANL_N_sf"/>
</dbReference>
<dbReference type="InterPro" id="IPR000873">
    <property type="entry name" value="AMP-dep_synth/lig_dom"/>
</dbReference>
<evidence type="ECO:0000256" key="5">
    <source>
        <dbReference type="ARBA" id="ARBA00023194"/>
    </source>
</evidence>